<dbReference type="InterPro" id="IPR001680">
    <property type="entry name" value="WD40_rpt"/>
</dbReference>
<evidence type="ECO:0000256" key="2">
    <source>
        <dbReference type="ARBA" id="ARBA00022737"/>
    </source>
</evidence>
<keyword evidence="6" id="KW-1185">Reference proteome</keyword>
<evidence type="ECO:0000313" key="6">
    <source>
        <dbReference type="Proteomes" id="UP000053201"/>
    </source>
</evidence>
<dbReference type="OrthoDB" id="2136469at2759"/>
<dbReference type="GeneID" id="27692373"/>
<accession>A0A0L0HF07</accession>
<dbReference type="InParanoid" id="A0A0L0HF07"/>
<feature type="domain" description="F-box" evidence="4">
    <location>
        <begin position="18"/>
        <end position="65"/>
    </location>
</feature>
<dbReference type="GO" id="GO:1990234">
    <property type="term" value="C:transferase complex"/>
    <property type="evidence" value="ECO:0007669"/>
    <property type="project" value="UniProtKB-ARBA"/>
</dbReference>
<dbReference type="Proteomes" id="UP000053201">
    <property type="component" value="Unassembled WGS sequence"/>
</dbReference>
<evidence type="ECO:0000256" key="3">
    <source>
        <dbReference type="PROSITE-ProRule" id="PRU00221"/>
    </source>
</evidence>
<protein>
    <recommendedName>
        <fullName evidence="4">F-box domain-containing protein</fullName>
    </recommendedName>
</protein>
<keyword evidence="1 3" id="KW-0853">WD repeat</keyword>
<dbReference type="RefSeq" id="XP_016607722.1">
    <property type="nucleotide sequence ID" value="XM_016757405.1"/>
</dbReference>
<dbReference type="Gene3D" id="2.130.10.10">
    <property type="entry name" value="YVTN repeat-like/Quinoprotein amine dehydrogenase"/>
    <property type="match status" value="1"/>
</dbReference>
<reference evidence="5 6" key="1">
    <citation type="submission" date="2009-08" db="EMBL/GenBank/DDBJ databases">
        <title>The Genome Sequence of Spizellomyces punctatus strain DAOM BR117.</title>
        <authorList>
            <consortium name="The Broad Institute Genome Sequencing Platform"/>
            <person name="Russ C."/>
            <person name="Cuomo C."/>
            <person name="Shea T."/>
            <person name="Young S.K."/>
            <person name="Zeng Q."/>
            <person name="Koehrsen M."/>
            <person name="Haas B."/>
            <person name="Borodovsky M."/>
            <person name="Guigo R."/>
            <person name="Alvarado L."/>
            <person name="Berlin A."/>
            <person name="Bochicchio J."/>
            <person name="Borenstein D."/>
            <person name="Chapman S."/>
            <person name="Chen Z."/>
            <person name="Engels R."/>
            <person name="Freedman E."/>
            <person name="Gellesch M."/>
            <person name="Goldberg J."/>
            <person name="Griggs A."/>
            <person name="Gujja S."/>
            <person name="Heiman D."/>
            <person name="Hepburn T."/>
            <person name="Howarth C."/>
            <person name="Jen D."/>
            <person name="Larson L."/>
            <person name="Lewis B."/>
            <person name="Mehta T."/>
            <person name="Park D."/>
            <person name="Pearson M."/>
            <person name="Roberts A."/>
            <person name="Saif S."/>
            <person name="Shenoy N."/>
            <person name="Sisk P."/>
            <person name="Stolte C."/>
            <person name="Sykes S."/>
            <person name="Thomson T."/>
            <person name="Walk T."/>
            <person name="White J."/>
            <person name="Yandava C."/>
            <person name="Burger G."/>
            <person name="Gray M.W."/>
            <person name="Holland P.W.H."/>
            <person name="King N."/>
            <person name="Lang F.B.F."/>
            <person name="Roger A.J."/>
            <person name="Ruiz-Trillo I."/>
            <person name="Lander E."/>
            <person name="Nusbaum C."/>
        </authorList>
    </citation>
    <scope>NUCLEOTIDE SEQUENCE [LARGE SCALE GENOMIC DNA]</scope>
    <source>
        <strain evidence="5 6">DAOM BR117</strain>
    </source>
</reference>
<evidence type="ECO:0000313" key="5">
    <source>
        <dbReference type="EMBL" id="KNC99682.1"/>
    </source>
</evidence>
<dbReference type="VEuPathDB" id="FungiDB:SPPG_09248"/>
<organism evidence="5 6">
    <name type="scientific">Spizellomyces punctatus (strain DAOM BR117)</name>
    <dbReference type="NCBI Taxonomy" id="645134"/>
    <lineage>
        <taxon>Eukaryota</taxon>
        <taxon>Fungi</taxon>
        <taxon>Fungi incertae sedis</taxon>
        <taxon>Chytridiomycota</taxon>
        <taxon>Chytridiomycota incertae sedis</taxon>
        <taxon>Chytridiomycetes</taxon>
        <taxon>Spizellomycetales</taxon>
        <taxon>Spizellomycetaceae</taxon>
        <taxon>Spizellomyces</taxon>
    </lineage>
</organism>
<proteinExistence type="predicted"/>
<dbReference type="SMART" id="SM00320">
    <property type="entry name" value="WD40"/>
    <property type="match status" value="4"/>
</dbReference>
<keyword evidence="2" id="KW-0677">Repeat</keyword>
<dbReference type="STRING" id="645134.A0A0L0HF07"/>
<dbReference type="SUPFAM" id="SSF50978">
    <property type="entry name" value="WD40 repeat-like"/>
    <property type="match status" value="1"/>
</dbReference>
<dbReference type="SUPFAM" id="SSF81383">
    <property type="entry name" value="F-box domain"/>
    <property type="match status" value="1"/>
</dbReference>
<dbReference type="PROSITE" id="PS50294">
    <property type="entry name" value="WD_REPEATS_REGION"/>
    <property type="match status" value="1"/>
</dbReference>
<dbReference type="InterPro" id="IPR036322">
    <property type="entry name" value="WD40_repeat_dom_sf"/>
</dbReference>
<dbReference type="Pfam" id="PF12937">
    <property type="entry name" value="F-box-like"/>
    <property type="match status" value="1"/>
</dbReference>
<dbReference type="InterPro" id="IPR036047">
    <property type="entry name" value="F-box-like_dom_sf"/>
</dbReference>
<dbReference type="InterPro" id="IPR015943">
    <property type="entry name" value="WD40/YVTN_repeat-like_dom_sf"/>
</dbReference>
<gene>
    <name evidence="5" type="ORF">SPPG_09248</name>
</gene>
<evidence type="ECO:0000256" key="1">
    <source>
        <dbReference type="ARBA" id="ARBA00022574"/>
    </source>
</evidence>
<dbReference type="EMBL" id="KQ257457">
    <property type="protein sequence ID" value="KNC99682.1"/>
    <property type="molecule type" value="Genomic_DNA"/>
</dbReference>
<dbReference type="PANTHER" id="PTHR22847">
    <property type="entry name" value="WD40 REPEAT PROTEIN"/>
    <property type="match status" value="1"/>
</dbReference>
<dbReference type="PANTHER" id="PTHR22847:SF637">
    <property type="entry name" value="WD REPEAT DOMAIN 5B"/>
    <property type="match status" value="1"/>
</dbReference>
<dbReference type="Pfam" id="PF00400">
    <property type="entry name" value="WD40"/>
    <property type="match status" value="1"/>
</dbReference>
<dbReference type="eggNOG" id="KOG0274">
    <property type="taxonomic scope" value="Eukaryota"/>
</dbReference>
<dbReference type="PROSITE" id="PS50181">
    <property type="entry name" value="FBOX"/>
    <property type="match status" value="1"/>
</dbReference>
<dbReference type="SMART" id="SM00256">
    <property type="entry name" value="FBOX"/>
    <property type="match status" value="1"/>
</dbReference>
<dbReference type="AlphaFoldDB" id="A0A0L0HF07"/>
<evidence type="ECO:0000259" key="4">
    <source>
        <dbReference type="PROSITE" id="PS50181"/>
    </source>
</evidence>
<dbReference type="InterPro" id="IPR001810">
    <property type="entry name" value="F-box_dom"/>
</dbReference>
<dbReference type="PROSITE" id="PS50082">
    <property type="entry name" value="WD_REPEATS_2"/>
    <property type="match status" value="1"/>
</dbReference>
<feature type="repeat" description="WD" evidence="3">
    <location>
        <begin position="350"/>
        <end position="383"/>
    </location>
</feature>
<dbReference type="Gene3D" id="1.20.1280.50">
    <property type="match status" value="1"/>
</dbReference>
<name>A0A0L0HF07_SPIPD</name>
<sequence length="464" mass="50546">MSCCKMKSLPPTPLPTLGCSLVSLPLELQIPIFAFLELEALANLSATCKTLHTLISECEHIWRSVCRARWRDLDHFLPEDGQGWRKLYVRRMHRDREITTGRIRIGELRRRVRAGEAQLYHNKMVVSGSIRGTVLKAHLRGGSDGPCTTATVAEPAAGISVLYRGAINCLQVHRGIIATGWENYTTLTSRQSDGTIKIYDLESLRPLTVLSCTGMSAVTALRFNSRRLVAGDKSGVLRSWTLAPRGEGGSLEKVMWPQFRRPSGSMARNGSDADTMILDVQFTSTHAISRTKDALHVYNIQTGTPIQILPTSRSTRPTATHITPTHLAMGGSDFGLRVYSLRTGLRRTAVLPHDSQITCVQFAPENGIMVSGDDRGMVRAWEIGSWTCIGRYAVGGSVGAVEIRGLGNGGGKPGEYVIIVVGVDGKVQVCGNEGFVRLAEAEVESMEYALNKLNSAIPCMSVAG</sequence>